<feature type="domain" description="IF rod" evidence="5">
    <location>
        <begin position="1"/>
        <end position="98"/>
    </location>
</feature>
<dbReference type="PANTHER" id="PTHR23239">
    <property type="entry name" value="INTERMEDIATE FILAMENT"/>
    <property type="match status" value="1"/>
</dbReference>
<name>A0ABQ9VN49_SAGOE</name>
<feature type="non-terminal residue" evidence="6">
    <location>
        <position position="1"/>
    </location>
</feature>
<dbReference type="InterPro" id="IPR002957">
    <property type="entry name" value="Keratin_I"/>
</dbReference>
<dbReference type="Gene3D" id="1.20.5.500">
    <property type="entry name" value="Single helix bin"/>
    <property type="match status" value="1"/>
</dbReference>
<evidence type="ECO:0000313" key="6">
    <source>
        <dbReference type="EMBL" id="KAK2110794.1"/>
    </source>
</evidence>
<accession>A0ABQ9VN49</accession>
<evidence type="ECO:0000256" key="4">
    <source>
        <dbReference type="SAM" id="Coils"/>
    </source>
</evidence>
<keyword evidence="2" id="KW-0403">Intermediate filament</keyword>
<protein>
    <submittedName>
        <fullName evidence="6">Keratin, type I cuticular Ha3-II</fullName>
    </submittedName>
</protein>
<sequence>EVNTLRCQLGDRLNVEVDAAPAVDLNQVLNQTRSQYEALVDTNRREVEQWFATQQVVSSSEQLQSCQAEIIELRRTVNALEIELQAQHNLVCIVQPCW</sequence>
<gene>
    <name evidence="6" type="primary">KRT33B</name>
    <name evidence="6" type="ORF">P7K49_010540</name>
</gene>
<dbReference type="Proteomes" id="UP001266305">
    <property type="component" value="Unassembled WGS sequence"/>
</dbReference>
<keyword evidence="3 4" id="KW-0175">Coiled coil</keyword>
<comment type="caution">
    <text evidence="6">The sequence shown here is derived from an EMBL/GenBank/DDBJ whole genome shotgun (WGS) entry which is preliminary data.</text>
</comment>
<dbReference type="Pfam" id="PF00038">
    <property type="entry name" value="Filament"/>
    <property type="match status" value="1"/>
</dbReference>
<evidence type="ECO:0000259" key="5">
    <source>
        <dbReference type="PROSITE" id="PS51842"/>
    </source>
</evidence>
<reference evidence="6 7" key="1">
    <citation type="submission" date="2023-05" db="EMBL/GenBank/DDBJ databases">
        <title>B98-5 Cell Line De Novo Hybrid Assembly: An Optical Mapping Approach.</title>
        <authorList>
            <person name="Kananen K."/>
            <person name="Auerbach J.A."/>
            <person name="Kautto E."/>
            <person name="Blachly J.S."/>
        </authorList>
    </citation>
    <scope>NUCLEOTIDE SEQUENCE [LARGE SCALE GENOMIC DNA]</scope>
    <source>
        <strain evidence="6">B95-8</strain>
        <tissue evidence="6">Cell line</tissue>
    </source>
</reference>
<dbReference type="EMBL" id="JASSZA010000005">
    <property type="protein sequence ID" value="KAK2110794.1"/>
    <property type="molecule type" value="Genomic_DNA"/>
</dbReference>
<evidence type="ECO:0000256" key="1">
    <source>
        <dbReference type="ARBA" id="ARBA00022744"/>
    </source>
</evidence>
<feature type="coiled-coil region" evidence="4">
    <location>
        <begin position="63"/>
        <end position="90"/>
    </location>
</feature>
<dbReference type="PANTHER" id="PTHR23239:SF97">
    <property type="entry name" value="KERATIN, TYPE I CUTICULAR HA1"/>
    <property type="match status" value="1"/>
</dbReference>
<keyword evidence="1" id="KW-0416">Keratin</keyword>
<keyword evidence="7" id="KW-1185">Reference proteome</keyword>
<evidence type="ECO:0000256" key="3">
    <source>
        <dbReference type="ARBA" id="ARBA00023054"/>
    </source>
</evidence>
<dbReference type="PROSITE" id="PS51842">
    <property type="entry name" value="IF_ROD_2"/>
    <property type="match status" value="1"/>
</dbReference>
<proteinExistence type="predicted"/>
<organism evidence="6 7">
    <name type="scientific">Saguinus oedipus</name>
    <name type="common">Cotton-top tamarin</name>
    <name type="synonym">Oedipomidas oedipus</name>
    <dbReference type="NCBI Taxonomy" id="9490"/>
    <lineage>
        <taxon>Eukaryota</taxon>
        <taxon>Metazoa</taxon>
        <taxon>Chordata</taxon>
        <taxon>Craniata</taxon>
        <taxon>Vertebrata</taxon>
        <taxon>Euteleostomi</taxon>
        <taxon>Mammalia</taxon>
        <taxon>Eutheria</taxon>
        <taxon>Euarchontoglires</taxon>
        <taxon>Primates</taxon>
        <taxon>Haplorrhini</taxon>
        <taxon>Platyrrhini</taxon>
        <taxon>Cebidae</taxon>
        <taxon>Callitrichinae</taxon>
        <taxon>Saguinus</taxon>
    </lineage>
</organism>
<dbReference type="InterPro" id="IPR039008">
    <property type="entry name" value="IF_rod_dom"/>
</dbReference>
<evidence type="ECO:0000256" key="2">
    <source>
        <dbReference type="ARBA" id="ARBA00022754"/>
    </source>
</evidence>
<evidence type="ECO:0000313" key="7">
    <source>
        <dbReference type="Proteomes" id="UP001266305"/>
    </source>
</evidence>